<dbReference type="KEGG" id="psua:FLK61_23225"/>
<dbReference type="SUPFAM" id="SSF55729">
    <property type="entry name" value="Acyl-CoA N-acyltransferases (Nat)"/>
    <property type="match status" value="1"/>
</dbReference>
<dbReference type="PROSITE" id="PS51186">
    <property type="entry name" value="GNAT"/>
    <property type="match status" value="1"/>
</dbReference>
<dbReference type="AlphaFoldDB" id="A0A859F9C9"/>
<dbReference type="GO" id="GO:0016747">
    <property type="term" value="F:acyltransferase activity, transferring groups other than amino-acyl groups"/>
    <property type="evidence" value="ECO:0007669"/>
    <property type="project" value="InterPro"/>
</dbReference>
<dbReference type="Pfam" id="PF00583">
    <property type="entry name" value="Acetyltransf_1"/>
    <property type="match status" value="1"/>
</dbReference>
<reference evidence="3" key="1">
    <citation type="submission" date="2019-07" db="EMBL/GenBank/DDBJ databases">
        <title>Bacillus alkalisoli sp. nov. isolated from saline soil.</title>
        <authorList>
            <person name="Sun J.-Q."/>
            <person name="Xu L."/>
        </authorList>
    </citation>
    <scope>NUCLEOTIDE SEQUENCE [LARGE SCALE GENOMIC DNA]</scope>
    <source>
        <strain evidence="3">M4U3P1</strain>
    </source>
</reference>
<dbReference type="CDD" id="cd04301">
    <property type="entry name" value="NAT_SF"/>
    <property type="match status" value="1"/>
</dbReference>
<dbReference type="Proteomes" id="UP000318138">
    <property type="component" value="Chromosome"/>
</dbReference>
<feature type="domain" description="N-acetyltransferase" evidence="1">
    <location>
        <begin position="1"/>
        <end position="139"/>
    </location>
</feature>
<dbReference type="Gene3D" id="3.40.630.30">
    <property type="match status" value="1"/>
</dbReference>
<evidence type="ECO:0000259" key="1">
    <source>
        <dbReference type="PROSITE" id="PS51186"/>
    </source>
</evidence>
<dbReference type="InterPro" id="IPR000182">
    <property type="entry name" value="GNAT_dom"/>
</dbReference>
<organism evidence="2 3">
    <name type="scientific">Paenalkalicoccus suaedae</name>
    <dbReference type="NCBI Taxonomy" id="2592382"/>
    <lineage>
        <taxon>Bacteria</taxon>
        <taxon>Bacillati</taxon>
        <taxon>Bacillota</taxon>
        <taxon>Bacilli</taxon>
        <taxon>Bacillales</taxon>
        <taxon>Bacillaceae</taxon>
        <taxon>Paenalkalicoccus</taxon>
    </lineage>
</organism>
<gene>
    <name evidence="2" type="ORF">FLK61_23225</name>
</gene>
<sequence>MDMIKQWSDADARFVRQKVIEHNMQRLPEALKTPNEDVSVIVKDDAGTICGGITAKVFWHHMHMESLWVDERLRGQGYGSALLRELEAIAVEKGCRFIHLDTFSFQAPEFYKQHGYEAFGMLEDHPKGFTQYFLQKRLEGAGR</sequence>
<name>A0A859F9C9_9BACI</name>
<keyword evidence="2" id="KW-0808">Transferase</keyword>
<keyword evidence="3" id="KW-1185">Reference proteome</keyword>
<protein>
    <submittedName>
        <fullName evidence="2">GNAT family N-acetyltransferase</fullName>
    </submittedName>
</protein>
<accession>A0A859F9C9</accession>
<evidence type="ECO:0000313" key="2">
    <source>
        <dbReference type="EMBL" id="QKS69713.1"/>
    </source>
</evidence>
<dbReference type="EMBL" id="CP041372">
    <property type="protein sequence ID" value="QKS69713.1"/>
    <property type="molecule type" value="Genomic_DNA"/>
</dbReference>
<evidence type="ECO:0000313" key="3">
    <source>
        <dbReference type="Proteomes" id="UP000318138"/>
    </source>
</evidence>
<dbReference type="InterPro" id="IPR016181">
    <property type="entry name" value="Acyl_CoA_acyltransferase"/>
</dbReference>
<proteinExistence type="predicted"/>
<dbReference type="RefSeq" id="WP_176007755.1">
    <property type="nucleotide sequence ID" value="NZ_CP041372.2"/>
</dbReference>